<dbReference type="AlphaFoldDB" id="A0A0F9B2V0"/>
<accession>A0A0F9B2V0</accession>
<reference evidence="1" key="1">
    <citation type="journal article" date="2015" name="Nature">
        <title>Complex archaea that bridge the gap between prokaryotes and eukaryotes.</title>
        <authorList>
            <person name="Spang A."/>
            <person name="Saw J.H."/>
            <person name="Jorgensen S.L."/>
            <person name="Zaremba-Niedzwiedzka K."/>
            <person name="Martijn J."/>
            <person name="Lind A.E."/>
            <person name="van Eijk R."/>
            <person name="Schleper C."/>
            <person name="Guy L."/>
            <person name="Ettema T.J."/>
        </authorList>
    </citation>
    <scope>NUCLEOTIDE SEQUENCE</scope>
</reference>
<organism evidence="1">
    <name type="scientific">marine sediment metagenome</name>
    <dbReference type="NCBI Taxonomy" id="412755"/>
    <lineage>
        <taxon>unclassified sequences</taxon>
        <taxon>metagenomes</taxon>
        <taxon>ecological metagenomes</taxon>
    </lineage>
</organism>
<protein>
    <submittedName>
        <fullName evidence="1">Uncharacterized protein</fullName>
    </submittedName>
</protein>
<comment type="caution">
    <text evidence="1">The sequence shown here is derived from an EMBL/GenBank/DDBJ whole genome shotgun (WGS) entry which is preliminary data.</text>
</comment>
<name>A0A0F9B2V0_9ZZZZ</name>
<sequence>MPETLESIDAQIAQIEGQIATAMEGGGEGPDYSAFFKSPGYQFRLEEGTRAIDRSAAARGRLMSGGTLRELTRYGQGLASAEFNSYANRLGDLAGIGSSVATAGGQLGATAAGQVGAGSNALAGTIQAGGTAQASGIVGSSNAMLGGIQGAIGQFNWPSAQTPPYNPGAGTVWGTGAMNPRGFTPTPYSGTDINWY</sequence>
<gene>
    <name evidence="1" type="ORF">LCGC14_2500010</name>
</gene>
<proteinExistence type="predicted"/>
<evidence type="ECO:0000313" key="1">
    <source>
        <dbReference type="EMBL" id="KKL15995.1"/>
    </source>
</evidence>
<dbReference type="EMBL" id="LAZR01039839">
    <property type="protein sequence ID" value="KKL15995.1"/>
    <property type="molecule type" value="Genomic_DNA"/>
</dbReference>